<feature type="region of interest" description="Disordered" evidence="3">
    <location>
        <begin position="1"/>
        <end position="40"/>
    </location>
</feature>
<evidence type="ECO:0000256" key="3">
    <source>
        <dbReference type="SAM" id="MobiDB-lite"/>
    </source>
</evidence>
<evidence type="ECO:0000313" key="5">
    <source>
        <dbReference type="Proteomes" id="UP000465221"/>
    </source>
</evidence>
<evidence type="ECO:0000256" key="1">
    <source>
        <dbReference type="ARBA" id="ARBA00004123"/>
    </source>
</evidence>
<gene>
    <name evidence="4" type="ORF">IFM46972_09805</name>
</gene>
<name>A0A8H3S8M0_9EURO</name>
<accession>A0A8H3S8M0</accession>
<protein>
    <submittedName>
        <fullName evidence="4">Uncharacterized protein</fullName>
    </submittedName>
</protein>
<proteinExistence type="predicted"/>
<organism evidence="4 5">
    <name type="scientific">Aspergillus udagawae</name>
    <dbReference type="NCBI Taxonomy" id="91492"/>
    <lineage>
        <taxon>Eukaryota</taxon>
        <taxon>Fungi</taxon>
        <taxon>Dikarya</taxon>
        <taxon>Ascomycota</taxon>
        <taxon>Pezizomycotina</taxon>
        <taxon>Eurotiomycetes</taxon>
        <taxon>Eurotiomycetidae</taxon>
        <taxon>Eurotiales</taxon>
        <taxon>Aspergillaceae</taxon>
        <taxon>Aspergillus</taxon>
        <taxon>Aspergillus subgen. Fumigati</taxon>
    </lineage>
</organism>
<evidence type="ECO:0000256" key="2">
    <source>
        <dbReference type="ARBA" id="ARBA00023242"/>
    </source>
</evidence>
<feature type="region of interest" description="Disordered" evidence="3">
    <location>
        <begin position="94"/>
        <end position="117"/>
    </location>
</feature>
<dbReference type="EMBL" id="BLKC01000105">
    <property type="protein sequence ID" value="GFF53550.1"/>
    <property type="molecule type" value="Genomic_DNA"/>
</dbReference>
<dbReference type="AlphaFoldDB" id="A0A8H3S8M0"/>
<sequence>MSCASEPVTRSNVIARSNSTSSIEAPDTESKGKSNGKLFRRSRSVLRRRLKCGVADTKNVQAATPVVYEEKNVMRNILLAGIVPTCASVASTSDRIGGRAQSNGASRRIESRPESGTRKCWKGRTTFKVGMSVGLSVGQLFLNLLNPDFIDRHLPPRIAVGYDFSQPVLVDPQNLYNPQTSQLSTPNLTSGADAHNLYDIDFETERKTILNGILAQGHWGTQQPHASLFNSTSYEWPQESFQQPQHFVYHNALPQVIEHKKMPLSSYLRTSHRVNENDRKLLVHFVDNVLRLIFPVLDVHQQGPARSQAILHSLETNMSYYHCCLSVAAIHLKVSRSLTPNKIDHDIMRHRYEAVSQLCRALNSDNGHEQILDATLAMIFFHGSVGAPDDYLPDIPWNEHFQAGANLINKLDLADTGPFTQPPFSMSLASWIDILGATMLRTTPYFSHTYRTKHLSGTSSGLRELMGCDDRIMYLISEIACLDSLRVDGLVDDMAVRHHVSALGAQIDYTEPVDTTLESPYSSSGVIDSGKLTKNMSTVFRLAARIYLYSLLPEFDRSQLSTISLVTAVAEVLRFIPTGPYGFDRSLVWPLLITGAFSTPSSSFRNTLAQRAEALGELGDFGNFGRMYRLLQEVWKIADDPVAPTFAESNILLTSPDQKYEWSPVPSPCLENFGRSIKKQKVHWRDVMNRKGWHYLLI</sequence>
<dbReference type="Pfam" id="PF11951">
    <property type="entry name" value="Fungal_trans_2"/>
    <property type="match status" value="1"/>
</dbReference>
<reference evidence="4 5" key="1">
    <citation type="submission" date="2020-01" db="EMBL/GenBank/DDBJ databases">
        <title>Draft genome sequence of Aspergillus udagawae IFM 46972.</title>
        <authorList>
            <person name="Takahashi H."/>
            <person name="Yaguchi T."/>
        </authorList>
    </citation>
    <scope>NUCLEOTIDE SEQUENCE [LARGE SCALE GENOMIC DNA]</scope>
    <source>
        <strain evidence="4 5">IFM 46972</strain>
    </source>
</reference>
<dbReference type="GO" id="GO:0005634">
    <property type="term" value="C:nucleus"/>
    <property type="evidence" value="ECO:0007669"/>
    <property type="project" value="UniProtKB-SubCell"/>
</dbReference>
<feature type="compositionally biased region" description="Polar residues" evidence="3">
    <location>
        <begin position="8"/>
        <end position="23"/>
    </location>
</feature>
<dbReference type="InterPro" id="IPR021858">
    <property type="entry name" value="Fun_TF"/>
</dbReference>
<dbReference type="PANTHER" id="PTHR37534:SF12">
    <property type="entry name" value="ZN(2)-C6 FUNGAL-TYPE DOMAIN-CONTAINING PROTEIN"/>
    <property type="match status" value="1"/>
</dbReference>
<dbReference type="PANTHER" id="PTHR37534">
    <property type="entry name" value="TRANSCRIPTIONAL ACTIVATOR PROTEIN UGA3"/>
    <property type="match status" value="1"/>
</dbReference>
<comment type="caution">
    <text evidence="4">The sequence shown here is derived from an EMBL/GenBank/DDBJ whole genome shotgun (WGS) entry which is preliminary data.</text>
</comment>
<comment type="subcellular location">
    <subcellularLocation>
        <location evidence="1">Nucleus</location>
    </subcellularLocation>
</comment>
<dbReference type="Proteomes" id="UP000465221">
    <property type="component" value="Unassembled WGS sequence"/>
</dbReference>
<feature type="compositionally biased region" description="Basic and acidic residues" evidence="3">
    <location>
        <begin position="107"/>
        <end position="117"/>
    </location>
</feature>
<keyword evidence="2" id="KW-0539">Nucleus</keyword>
<evidence type="ECO:0000313" key="4">
    <source>
        <dbReference type="EMBL" id="GFF53550.1"/>
    </source>
</evidence>
<feature type="compositionally biased region" description="Polar residues" evidence="3">
    <location>
        <begin position="94"/>
        <end position="105"/>
    </location>
</feature>